<evidence type="ECO:0000313" key="1">
    <source>
        <dbReference type="EMBL" id="KAH7916666.1"/>
    </source>
</evidence>
<gene>
    <name evidence="1" type="ORF">BJ138DRAFT_1138915</name>
</gene>
<keyword evidence="2" id="KW-1185">Reference proteome</keyword>
<reference evidence="1" key="1">
    <citation type="journal article" date="2021" name="New Phytol.">
        <title>Evolutionary innovations through gain and loss of genes in the ectomycorrhizal Boletales.</title>
        <authorList>
            <person name="Wu G."/>
            <person name="Miyauchi S."/>
            <person name="Morin E."/>
            <person name="Kuo A."/>
            <person name="Drula E."/>
            <person name="Varga T."/>
            <person name="Kohler A."/>
            <person name="Feng B."/>
            <person name="Cao Y."/>
            <person name="Lipzen A."/>
            <person name="Daum C."/>
            <person name="Hundley H."/>
            <person name="Pangilinan J."/>
            <person name="Johnson J."/>
            <person name="Barry K."/>
            <person name="LaButti K."/>
            <person name="Ng V."/>
            <person name="Ahrendt S."/>
            <person name="Min B."/>
            <person name="Choi I.G."/>
            <person name="Park H."/>
            <person name="Plett J.M."/>
            <person name="Magnuson J."/>
            <person name="Spatafora J.W."/>
            <person name="Nagy L.G."/>
            <person name="Henrissat B."/>
            <person name="Grigoriev I.V."/>
            <person name="Yang Z.L."/>
            <person name="Xu J."/>
            <person name="Martin F.M."/>
        </authorList>
    </citation>
    <scope>NUCLEOTIDE SEQUENCE</scope>
    <source>
        <strain evidence="1">ATCC 28755</strain>
    </source>
</reference>
<protein>
    <submittedName>
        <fullName evidence="1">Uncharacterized protein</fullName>
    </submittedName>
</protein>
<proteinExistence type="predicted"/>
<dbReference type="Proteomes" id="UP000790377">
    <property type="component" value="Unassembled WGS sequence"/>
</dbReference>
<comment type="caution">
    <text evidence="1">The sequence shown here is derived from an EMBL/GenBank/DDBJ whole genome shotgun (WGS) entry which is preliminary data.</text>
</comment>
<name>A0ACB8AUK3_9AGAM</name>
<sequence>MMNRLGTTIYCLIHHVLCAPSHLVINAFSLMSSHRLVVFSSTCLHHRVTSRRLVMFASSRRVVFDAFLATCPLFSPSVTRLIDAYSVSDPRCVLSPCYRHVRLCHELACIVWVRSCGCCPAVAAFHRLFLTLLSPTSSRQLLDLVIIVRTAMSSHR</sequence>
<accession>A0ACB8AUK3</accession>
<dbReference type="EMBL" id="MU267589">
    <property type="protein sequence ID" value="KAH7916666.1"/>
    <property type="molecule type" value="Genomic_DNA"/>
</dbReference>
<evidence type="ECO:0000313" key="2">
    <source>
        <dbReference type="Proteomes" id="UP000790377"/>
    </source>
</evidence>
<organism evidence="1 2">
    <name type="scientific">Hygrophoropsis aurantiaca</name>
    <dbReference type="NCBI Taxonomy" id="72124"/>
    <lineage>
        <taxon>Eukaryota</taxon>
        <taxon>Fungi</taxon>
        <taxon>Dikarya</taxon>
        <taxon>Basidiomycota</taxon>
        <taxon>Agaricomycotina</taxon>
        <taxon>Agaricomycetes</taxon>
        <taxon>Agaricomycetidae</taxon>
        <taxon>Boletales</taxon>
        <taxon>Coniophorineae</taxon>
        <taxon>Hygrophoropsidaceae</taxon>
        <taxon>Hygrophoropsis</taxon>
    </lineage>
</organism>